<gene>
    <name evidence="2" type="ORF">FHL02_10100</name>
</gene>
<reference evidence="2 3" key="1">
    <citation type="journal article" date="2019" name="Syst. Appl. Microbiol.">
        <title>Polyphasic characterization of two novel Lactobacillus spp. isolated from blown salami packages: Description of Lactobacillus halodurans sp. nov. and Lactobacillus salsicarnum sp. nov.</title>
        <authorList>
            <person name="Schuster J.A."/>
            <person name="Klingl A."/>
            <person name="Vogel R.F."/>
            <person name="Ehrmann M.A."/>
        </authorList>
    </citation>
    <scope>NUCLEOTIDE SEQUENCE [LARGE SCALE GENOMIC DNA]</scope>
    <source>
        <strain evidence="2 3">TMW 1.2118</strain>
    </source>
</reference>
<feature type="transmembrane region" description="Helical" evidence="1">
    <location>
        <begin position="395"/>
        <end position="419"/>
    </location>
</feature>
<feature type="transmembrane region" description="Helical" evidence="1">
    <location>
        <begin position="129"/>
        <end position="153"/>
    </location>
</feature>
<feature type="transmembrane region" description="Helical" evidence="1">
    <location>
        <begin position="240"/>
        <end position="260"/>
    </location>
</feature>
<evidence type="ECO:0000313" key="2">
    <source>
        <dbReference type="EMBL" id="MQS53371.1"/>
    </source>
</evidence>
<keyword evidence="1" id="KW-1133">Transmembrane helix</keyword>
<feature type="transmembrane region" description="Helical" evidence="1">
    <location>
        <begin position="165"/>
        <end position="185"/>
    </location>
</feature>
<dbReference type="Proteomes" id="UP000380386">
    <property type="component" value="Unassembled WGS sequence"/>
</dbReference>
<organism evidence="2 3">
    <name type="scientific">Companilactobacillus mishanensis</name>
    <dbReference type="NCBI Taxonomy" id="2486008"/>
    <lineage>
        <taxon>Bacteria</taxon>
        <taxon>Bacillati</taxon>
        <taxon>Bacillota</taxon>
        <taxon>Bacilli</taxon>
        <taxon>Lactobacillales</taxon>
        <taxon>Lactobacillaceae</taxon>
        <taxon>Companilactobacillus</taxon>
    </lineage>
</organism>
<feature type="transmembrane region" description="Helical" evidence="1">
    <location>
        <begin position="466"/>
        <end position="484"/>
    </location>
</feature>
<protein>
    <submittedName>
        <fullName evidence="2">ABC transporter permease</fullName>
    </submittedName>
</protein>
<comment type="caution">
    <text evidence="2">The sequence shown here is derived from an EMBL/GenBank/DDBJ whole genome shotgun (WGS) entry which is preliminary data.</text>
</comment>
<dbReference type="EMBL" id="VDFM01000016">
    <property type="protein sequence ID" value="MQS53371.1"/>
    <property type="molecule type" value="Genomic_DNA"/>
</dbReference>
<keyword evidence="1" id="KW-0472">Membrane</keyword>
<feature type="transmembrane region" description="Helical" evidence="1">
    <location>
        <begin position="197"/>
        <end position="213"/>
    </location>
</feature>
<feature type="transmembrane region" description="Helical" evidence="1">
    <location>
        <begin position="350"/>
        <end position="374"/>
    </location>
</feature>
<feature type="transmembrane region" description="Helical" evidence="1">
    <location>
        <begin position="299"/>
        <end position="320"/>
    </location>
</feature>
<feature type="transmembrane region" description="Helical" evidence="1">
    <location>
        <begin position="439"/>
        <end position="459"/>
    </location>
</feature>
<sequence>MSNRVFAKTGFLTRFSFKKDWLKLVIWTAALAGLFTSVAAKFTSLYGTKSSIDTIVSTLKSPAMTALFGKMPSGPYTTADVFAAEMTVFMAIMAAIMNFSIVIKNTRSDEDTGILEIIRAHSVGKISNLTATLIEVFIVNISIGLLYSIGLMTANLHGTDINGDFLLGIGLGVSGLMFASIAAFLAQLVDNARAASMLSYLVLGIMYIVRMSTDVSHPKLTWWVPFGWVELFSTYKENNWTPVFLMLGLSIILSVLAMWINSKRDMGAGIIATRPGRAHASVLLNGTLGLFWRLHRTSIIVWVIGLIVLGFTYGSIFNTIGDLLKTNPTIATILGPDALRSANVRIIKEFAAALMIVFGVLAMIPGIQIINYLKTGESKGYLEMIHAKPVGRIRLFTNNLILALFTTYLALFTSIWGLQLGGVYSMKHPIGLDIFMRGFYGYISPIFIMLGIAVALIGLAPKLANLSYAYVLVALFVGYFGKLIDLPKWVDKITPFGFIPKVPLHTLDPGTFWWQMLIGLVLIIIGYIGYMNRDINGAN</sequence>
<proteinExistence type="predicted"/>
<dbReference type="RefSeq" id="WP_153383841.1">
    <property type="nucleotide sequence ID" value="NZ_VDFM01000016.1"/>
</dbReference>
<dbReference type="AlphaFoldDB" id="A0A5P0ZJT5"/>
<keyword evidence="1" id="KW-0812">Transmembrane</keyword>
<evidence type="ECO:0000313" key="3">
    <source>
        <dbReference type="Proteomes" id="UP000380386"/>
    </source>
</evidence>
<name>A0A5P0ZJT5_9LACO</name>
<feature type="transmembrane region" description="Helical" evidence="1">
    <location>
        <begin position="81"/>
        <end position="103"/>
    </location>
</feature>
<feature type="transmembrane region" description="Helical" evidence="1">
    <location>
        <begin position="512"/>
        <end position="530"/>
    </location>
</feature>
<evidence type="ECO:0000256" key="1">
    <source>
        <dbReference type="SAM" id="Phobius"/>
    </source>
</evidence>
<accession>A0A5P0ZJT5</accession>
<dbReference type="OrthoDB" id="2014935at2"/>